<comment type="caution">
    <text evidence="7">The sequence shown here is derived from an EMBL/GenBank/DDBJ whole genome shotgun (WGS) entry which is preliminary data.</text>
</comment>
<organism evidence="7 8">
    <name type="scientific">Benzoatithermus flavus</name>
    <dbReference type="NCBI Taxonomy" id="3108223"/>
    <lineage>
        <taxon>Bacteria</taxon>
        <taxon>Pseudomonadati</taxon>
        <taxon>Pseudomonadota</taxon>
        <taxon>Alphaproteobacteria</taxon>
        <taxon>Geminicoccales</taxon>
        <taxon>Geminicoccaceae</taxon>
        <taxon>Benzoatithermus</taxon>
    </lineage>
</organism>
<dbReference type="RefSeq" id="WP_418158557.1">
    <property type="nucleotide sequence ID" value="NZ_JBBLZC010000004.1"/>
</dbReference>
<dbReference type="Pfam" id="PF02556">
    <property type="entry name" value="SecB"/>
    <property type="match status" value="1"/>
</dbReference>
<evidence type="ECO:0000313" key="7">
    <source>
        <dbReference type="EMBL" id="MEK0082713.1"/>
    </source>
</evidence>
<dbReference type="PANTHER" id="PTHR36918">
    <property type="match status" value="1"/>
</dbReference>
<protein>
    <recommendedName>
        <fullName evidence="6">Protein-export protein SecB</fullName>
    </recommendedName>
</protein>
<dbReference type="InterPro" id="IPR035958">
    <property type="entry name" value="SecB-like_sf"/>
</dbReference>
<comment type="subcellular location">
    <subcellularLocation>
        <location evidence="6">Cytoplasm</location>
    </subcellularLocation>
</comment>
<dbReference type="EMBL" id="JBBLZC010000004">
    <property type="protein sequence ID" value="MEK0082713.1"/>
    <property type="molecule type" value="Genomic_DNA"/>
</dbReference>
<accession>A0ABU8XQL3</accession>
<comment type="similarity">
    <text evidence="1 6">Belongs to the SecB family.</text>
</comment>
<keyword evidence="3 6" id="KW-0653">Protein transport</keyword>
<evidence type="ECO:0000256" key="3">
    <source>
        <dbReference type="ARBA" id="ARBA00022927"/>
    </source>
</evidence>
<dbReference type="Gene3D" id="3.10.420.10">
    <property type="entry name" value="SecB-like"/>
    <property type="match status" value="1"/>
</dbReference>
<keyword evidence="6" id="KW-0963">Cytoplasm</keyword>
<proteinExistence type="inferred from homology"/>
<gene>
    <name evidence="6 7" type="primary">secB</name>
    <name evidence="7" type="ORF">U1T56_06100</name>
</gene>
<keyword evidence="4 6" id="KW-0811">Translocation</keyword>
<evidence type="ECO:0000256" key="6">
    <source>
        <dbReference type="HAMAP-Rule" id="MF_00821"/>
    </source>
</evidence>
<keyword evidence="2 6" id="KW-0813">Transport</keyword>
<reference evidence="7 8" key="1">
    <citation type="submission" date="2024-01" db="EMBL/GenBank/DDBJ databases">
        <title>Multi-omics insights into the function and evolution of sodium benzoate biodegradation pathways in Benzoatithermus flavus gen. nov., sp. nov. from hot spring.</title>
        <authorList>
            <person name="Hu C.-J."/>
            <person name="Li W.-J."/>
        </authorList>
    </citation>
    <scope>NUCLEOTIDE SEQUENCE [LARGE SCALE GENOMIC DNA]</scope>
    <source>
        <strain evidence="7 8">SYSU G07066</strain>
    </source>
</reference>
<keyword evidence="8" id="KW-1185">Reference proteome</keyword>
<dbReference type="PANTHER" id="PTHR36918:SF1">
    <property type="entry name" value="PROTEIN-EXPORT PROTEIN SECB"/>
    <property type="match status" value="1"/>
</dbReference>
<sequence>MTDQTQGGNGGGQDDAAAQQGPRLAILTQYVKDLSFENPRAPFGLQPNQPRPEIQINVDVRAGQIGDEQFEVILDLHIEAKSGENAVFLIELVYGGLFALANIPEDSLQPLLLIECPRLLFPFARRVVADCTRDGGFPPLMIDPIDFVTLYRRRVQQAGEAQA</sequence>
<dbReference type="NCBIfam" id="NF004392">
    <property type="entry name" value="PRK05751.1-3"/>
    <property type="match status" value="1"/>
</dbReference>
<evidence type="ECO:0000313" key="8">
    <source>
        <dbReference type="Proteomes" id="UP001375743"/>
    </source>
</evidence>
<evidence type="ECO:0000256" key="2">
    <source>
        <dbReference type="ARBA" id="ARBA00022448"/>
    </source>
</evidence>
<dbReference type="HAMAP" id="MF_00821">
    <property type="entry name" value="SecB"/>
    <property type="match status" value="1"/>
</dbReference>
<evidence type="ECO:0000256" key="4">
    <source>
        <dbReference type="ARBA" id="ARBA00023010"/>
    </source>
</evidence>
<dbReference type="Proteomes" id="UP001375743">
    <property type="component" value="Unassembled WGS sequence"/>
</dbReference>
<dbReference type="SUPFAM" id="SSF54611">
    <property type="entry name" value="SecB-like"/>
    <property type="match status" value="1"/>
</dbReference>
<evidence type="ECO:0000256" key="5">
    <source>
        <dbReference type="ARBA" id="ARBA00023186"/>
    </source>
</evidence>
<name>A0ABU8XQL3_9PROT</name>
<dbReference type="NCBIfam" id="TIGR00809">
    <property type="entry name" value="secB"/>
    <property type="match status" value="1"/>
</dbReference>
<comment type="function">
    <text evidence="6">One of the proteins required for the normal export of preproteins out of the cell cytoplasm. It is a molecular chaperone that binds to a subset of precursor proteins, maintaining them in a translocation-competent state. It also specifically binds to its receptor SecA.</text>
</comment>
<dbReference type="PRINTS" id="PR01594">
    <property type="entry name" value="SECBCHAPRONE"/>
</dbReference>
<dbReference type="InterPro" id="IPR003708">
    <property type="entry name" value="SecB"/>
</dbReference>
<comment type="subunit">
    <text evidence="6">Homotetramer, a dimer of dimers. One homotetramer interacts with 1 SecA dimer.</text>
</comment>
<keyword evidence="5 6" id="KW-0143">Chaperone</keyword>
<evidence type="ECO:0000256" key="1">
    <source>
        <dbReference type="ARBA" id="ARBA00009990"/>
    </source>
</evidence>